<evidence type="ECO:0000313" key="1">
    <source>
        <dbReference type="EMBL" id="MDQ4213720.1"/>
    </source>
</evidence>
<keyword evidence="2" id="KW-1185">Reference proteome</keyword>
<dbReference type="Proteomes" id="UP001230289">
    <property type="component" value="Unassembled WGS sequence"/>
</dbReference>
<dbReference type="RefSeq" id="WP_308488658.1">
    <property type="nucleotide sequence ID" value="NZ_JAVFCB010000003.1"/>
</dbReference>
<proteinExistence type="predicted"/>
<dbReference type="EMBL" id="JAVFCB010000003">
    <property type="protein sequence ID" value="MDQ4213720.1"/>
    <property type="molecule type" value="Genomic_DNA"/>
</dbReference>
<comment type="caution">
    <text evidence="1">The sequence shown here is derived from an EMBL/GenBank/DDBJ whole genome shotgun (WGS) entry which is preliminary data.</text>
</comment>
<protein>
    <recommendedName>
        <fullName evidence="3">SHSP domain-containing protein</fullName>
    </recommendedName>
</protein>
<sequence>MAFEKFGKSRAVLGRTPNVTIQARGIISINQAAYARIGSPEFVDLLYDEDERLIGIRAAEDPADGHRVRVADQQGASAVVSGTAFTNYYGIPNSESLRWEPRIEDGMLIIDLKVPGRPIGSRRTRKEESPEDD</sequence>
<reference evidence="1 2" key="1">
    <citation type="submission" date="2023-08" db="EMBL/GenBank/DDBJ databases">
        <title>Microbacterium sp. nov., isolated from a waste landfill.</title>
        <authorList>
            <person name="Wen W."/>
        </authorList>
    </citation>
    <scope>NUCLEOTIDE SEQUENCE [LARGE SCALE GENOMIC DNA]</scope>
    <source>
        <strain evidence="1 2">ASV81</strain>
    </source>
</reference>
<evidence type="ECO:0000313" key="2">
    <source>
        <dbReference type="Proteomes" id="UP001230289"/>
    </source>
</evidence>
<evidence type="ECO:0008006" key="3">
    <source>
        <dbReference type="Google" id="ProtNLM"/>
    </source>
</evidence>
<name>A0ABU0XHV6_9MICO</name>
<accession>A0ABU0XHV6</accession>
<gene>
    <name evidence="1" type="ORF">RBR11_07290</name>
</gene>
<organism evidence="1 2">
    <name type="scientific">Microbacterium capsulatum</name>
    <dbReference type="NCBI Taxonomy" id="3041921"/>
    <lineage>
        <taxon>Bacteria</taxon>
        <taxon>Bacillati</taxon>
        <taxon>Actinomycetota</taxon>
        <taxon>Actinomycetes</taxon>
        <taxon>Micrococcales</taxon>
        <taxon>Microbacteriaceae</taxon>
        <taxon>Microbacterium</taxon>
    </lineage>
</organism>